<feature type="transmembrane region" description="Helical" evidence="1">
    <location>
        <begin position="111"/>
        <end position="132"/>
    </location>
</feature>
<reference evidence="3" key="1">
    <citation type="submission" date="2021-02" db="EMBL/GenBank/DDBJ databases">
        <authorList>
            <person name="Dougan E. K."/>
            <person name="Rhodes N."/>
            <person name="Thang M."/>
            <person name="Chan C."/>
        </authorList>
    </citation>
    <scope>NUCLEOTIDE SEQUENCE</scope>
</reference>
<dbReference type="Proteomes" id="UP000604046">
    <property type="component" value="Unassembled WGS sequence"/>
</dbReference>
<evidence type="ECO:0000256" key="2">
    <source>
        <dbReference type="SAM" id="SignalP"/>
    </source>
</evidence>
<feature type="transmembrane region" description="Helical" evidence="1">
    <location>
        <begin position="386"/>
        <end position="410"/>
    </location>
</feature>
<dbReference type="EMBL" id="CAJNDS010002706">
    <property type="protein sequence ID" value="CAE7569197.1"/>
    <property type="molecule type" value="Genomic_DNA"/>
</dbReference>
<evidence type="ECO:0000313" key="3">
    <source>
        <dbReference type="EMBL" id="CAE7569197.1"/>
    </source>
</evidence>
<feature type="transmembrane region" description="Helical" evidence="1">
    <location>
        <begin position="203"/>
        <end position="225"/>
    </location>
</feature>
<dbReference type="OrthoDB" id="440566at2759"/>
<feature type="transmembrane region" description="Helical" evidence="1">
    <location>
        <begin position="422"/>
        <end position="444"/>
    </location>
</feature>
<proteinExistence type="predicted"/>
<evidence type="ECO:0000313" key="4">
    <source>
        <dbReference type="Proteomes" id="UP000604046"/>
    </source>
</evidence>
<protein>
    <submittedName>
        <fullName evidence="3">Uncharacterized protein</fullName>
    </submittedName>
</protein>
<keyword evidence="1" id="KW-1133">Transmembrane helix</keyword>
<dbReference type="AlphaFoldDB" id="A0A812ULM8"/>
<feature type="transmembrane region" description="Helical" evidence="1">
    <location>
        <begin position="152"/>
        <end position="174"/>
    </location>
</feature>
<organism evidence="3 4">
    <name type="scientific">Symbiodinium natans</name>
    <dbReference type="NCBI Taxonomy" id="878477"/>
    <lineage>
        <taxon>Eukaryota</taxon>
        <taxon>Sar</taxon>
        <taxon>Alveolata</taxon>
        <taxon>Dinophyceae</taxon>
        <taxon>Suessiales</taxon>
        <taxon>Symbiodiniaceae</taxon>
        <taxon>Symbiodinium</taxon>
    </lineage>
</organism>
<keyword evidence="4" id="KW-1185">Reference proteome</keyword>
<evidence type="ECO:0000256" key="1">
    <source>
        <dbReference type="SAM" id="Phobius"/>
    </source>
</evidence>
<feature type="transmembrane region" description="Helical" evidence="1">
    <location>
        <begin position="65"/>
        <end position="87"/>
    </location>
</feature>
<comment type="caution">
    <text evidence="3">The sequence shown here is derived from an EMBL/GenBank/DDBJ whole genome shotgun (WGS) entry which is preliminary data.</text>
</comment>
<keyword evidence="1" id="KW-0472">Membrane</keyword>
<sequence length="498" mass="55681">MHIDWRLLTVLSVAGAVRPSSETSETLVHRTVSHGAAWSWQTADPKTSPEPQTGTWQERKKEIKFVAHFWGLLGGLGAAGYGASFILKREGSPDVSRFLKMVALKLHKDKIFVQLSCAAFLFGLADVLAQRVPSYHEKSNLQDGYKIGGWDWRYTLAVMACACLFQVAILGRFYDYCDARFGSATTWQAALLKALKMQAAFTFGYLPLGVLLYAVSICFVFRSFADSTDNCGPSALLGLPWNLGSSAVQAVQLWPGDYLQDMVFWPPSQAVNYVLIQRWSPNFRPIFDGVVVLFWNIFVLGGGAEREAVGPTLFGPAPGPTEKVAASVDCSKHSFAEIGRWLAEKLGEFAASIKQGLIRCWETTSWAVENGWKWFKHAFNCTRQRLCAFVVTSVTLLRWLVVAVLYYLSYLIMVVLTIARVTLYWILAIIKGSVMLLLAIADFFKNCMFMWFIPDVSSIGKGCFYCVFWPKKGQWPKEVCGQAPAFGDWVAPFCPHCY</sequence>
<keyword evidence="2" id="KW-0732">Signal</keyword>
<accession>A0A812ULM8</accession>
<name>A0A812ULM8_9DINO</name>
<feature type="chain" id="PRO_5032796033" evidence="2">
    <location>
        <begin position="17"/>
        <end position="498"/>
    </location>
</feature>
<keyword evidence="1" id="KW-0812">Transmembrane</keyword>
<feature type="signal peptide" evidence="2">
    <location>
        <begin position="1"/>
        <end position="16"/>
    </location>
</feature>
<gene>
    <name evidence="3" type="ORF">SNAT2548_LOCUS32361</name>
</gene>